<dbReference type="AlphaFoldDB" id="A0A4Y2J6K0"/>
<protein>
    <submittedName>
        <fullName evidence="1">Uncharacterized protein</fullName>
    </submittedName>
</protein>
<dbReference type="EMBL" id="BGPR01003260">
    <property type="protein sequence ID" value="GBM85767.1"/>
    <property type="molecule type" value="Genomic_DNA"/>
</dbReference>
<sequence length="88" mass="10317">MASAPDDLWLVHHLYRGSNKVVFCGAMVLKVFDWNTIVIRDKSRFCQNVSDCGDLVRRRLLESFCSELYDVYTAERFQNNDLDEDFAF</sequence>
<organism evidence="1 2">
    <name type="scientific">Araneus ventricosus</name>
    <name type="common">Orbweaver spider</name>
    <name type="synonym">Epeira ventricosa</name>
    <dbReference type="NCBI Taxonomy" id="182803"/>
    <lineage>
        <taxon>Eukaryota</taxon>
        <taxon>Metazoa</taxon>
        <taxon>Ecdysozoa</taxon>
        <taxon>Arthropoda</taxon>
        <taxon>Chelicerata</taxon>
        <taxon>Arachnida</taxon>
        <taxon>Araneae</taxon>
        <taxon>Araneomorphae</taxon>
        <taxon>Entelegynae</taxon>
        <taxon>Araneoidea</taxon>
        <taxon>Araneidae</taxon>
        <taxon>Araneus</taxon>
    </lineage>
</organism>
<accession>A0A4Y2J6K0</accession>
<proteinExistence type="predicted"/>
<gene>
    <name evidence="1" type="ORF">AVEN_74406_1</name>
</gene>
<evidence type="ECO:0000313" key="1">
    <source>
        <dbReference type="EMBL" id="GBM85767.1"/>
    </source>
</evidence>
<comment type="caution">
    <text evidence="1">The sequence shown here is derived from an EMBL/GenBank/DDBJ whole genome shotgun (WGS) entry which is preliminary data.</text>
</comment>
<name>A0A4Y2J6K0_ARAVE</name>
<reference evidence="1 2" key="1">
    <citation type="journal article" date="2019" name="Sci. Rep.">
        <title>Orb-weaving spider Araneus ventricosus genome elucidates the spidroin gene catalogue.</title>
        <authorList>
            <person name="Kono N."/>
            <person name="Nakamura H."/>
            <person name="Ohtoshi R."/>
            <person name="Moran D.A.P."/>
            <person name="Shinohara A."/>
            <person name="Yoshida Y."/>
            <person name="Fujiwara M."/>
            <person name="Mori M."/>
            <person name="Tomita M."/>
            <person name="Arakawa K."/>
        </authorList>
    </citation>
    <scope>NUCLEOTIDE SEQUENCE [LARGE SCALE GENOMIC DNA]</scope>
</reference>
<dbReference type="Proteomes" id="UP000499080">
    <property type="component" value="Unassembled WGS sequence"/>
</dbReference>
<keyword evidence="2" id="KW-1185">Reference proteome</keyword>
<evidence type="ECO:0000313" key="2">
    <source>
        <dbReference type="Proteomes" id="UP000499080"/>
    </source>
</evidence>